<protein>
    <submittedName>
        <fullName evidence="4">GNAT superfamily N-acetyltransferase</fullName>
    </submittedName>
</protein>
<dbReference type="Proteomes" id="UP000535511">
    <property type="component" value="Unassembled WGS sequence"/>
</dbReference>
<gene>
    <name evidence="4" type="ORF">BJZ21_000832</name>
</gene>
<evidence type="ECO:0000256" key="2">
    <source>
        <dbReference type="ARBA" id="ARBA00023315"/>
    </source>
</evidence>
<evidence type="ECO:0000313" key="4">
    <source>
        <dbReference type="EMBL" id="NYD40749.1"/>
    </source>
</evidence>
<dbReference type="PANTHER" id="PTHR43877">
    <property type="entry name" value="AMINOALKYLPHOSPHONATE N-ACETYLTRANSFERASE-RELATED-RELATED"/>
    <property type="match status" value="1"/>
</dbReference>
<dbReference type="Gene3D" id="3.40.630.30">
    <property type="match status" value="1"/>
</dbReference>
<dbReference type="AlphaFoldDB" id="A0A7Y9JB14"/>
<name>A0A7Y9JB14_9ACTN</name>
<reference evidence="4 5" key="1">
    <citation type="submission" date="2020-07" db="EMBL/GenBank/DDBJ databases">
        <title>Sequencing the genomes of 1000 actinobacteria strains.</title>
        <authorList>
            <person name="Klenk H.-P."/>
        </authorList>
    </citation>
    <scope>NUCLEOTIDE SEQUENCE [LARGE SCALE GENOMIC DNA]</scope>
    <source>
        <strain evidence="4 5">DSM 21350</strain>
    </source>
</reference>
<evidence type="ECO:0000256" key="1">
    <source>
        <dbReference type="ARBA" id="ARBA00022679"/>
    </source>
</evidence>
<sequence>MTGIELRACGPTDEATLRDWWAVGRAASVERPFDAWPSWEAIRKKFATQRHDGHAVRLAALLDGRVAGASSLWCFDLDNTHLAQIEIWVHPDARRRGVGSALLADAEARVRREGRTTMVATAFAPVGAESPGSLFAGARGYAVASHEQTKLVDLRRAPAGWAALDEQVAAALGHYRVVVAEEAVPEQYVGDFCGLLSAFLGEVPTGDLDLTPVSWSRRRVRDTEERFRREGIVNVYGLAVAPDGHLCGFSDLRVSREDPRHATVGGTLVLPGHRGHRLGLAMKLGTHRRVVELFPGCERAETGNAGVNAAMNAVNEQLGYRVVERALDLQKRL</sequence>
<comment type="caution">
    <text evidence="4">The sequence shown here is derived from an EMBL/GenBank/DDBJ whole genome shotgun (WGS) entry which is preliminary data.</text>
</comment>
<dbReference type="PROSITE" id="PS51186">
    <property type="entry name" value="GNAT"/>
    <property type="match status" value="1"/>
</dbReference>
<dbReference type="InterPro" id="IPR050832">
    <property type="entry name" value="Bact_Acetyltransf"/>
</dbReference>
<dbReference type="InterPro" id="IPR016181">
    <property type="entry name" value="Acyl_CoA_acyltransferase"/>
</dbReference>
<accession>A0A7Y9JB14</accession>
<dbReference type="InterPro" id="IPR000182">
    <property type="entry name" value="GNAT_dom"/>
</dbReference>
<dbReference type="RefSeq" id="WP_179662588.1">
    <property type="nucleotide sequence ID" value="NZ_JACCBG010000001.1"/>
</dbReference>
<proteinExistence type="predicted"/>
<keyword evidence="5" id="KW-1185">Reference proteome</keyword>
<evidence type="ECO:0000313" key="5">
    <source>
        <dbReference type="Proteomes" id="UP000535511"/>
    </source>
</evidence>
<organism evidence="4 5">
    <name type="scientific">Nocardioides panaciterrulae</name>
    <dbReference type="NCBI Taxonomy" id="661492"/>
    <lineage>
        <taxon>Bacteria</taxon>
        <taxon>Bacillati</taxon>
        <taxon>Actinomycetota</taxon>
        <taxon>Actinomycetes</taxon>
        <taxon>Propionibacteriales</taxon>
        <taxon>Nocardioidaceae</taxon>
        <taxon>Nocardioides</taxon>
    </lineage>
</organism>
<dbReference type="Pfam" id="PF00583">
    <property type="entry name" value="Acetyltransf_1"/>
    <property type="match status" value="1"/>
</dbReference>
<dbReference type="CDD" id="cd04301">
    <property type="entry name" value="NAT_SF"/>
    <property type="match status" value="1"/>
</dbReference>
<keyword evidence="2" id="KW-0012">Acyltransferase</keyword>
<dbReference type="SUPFAM" id="SSF55729">
    <property type="entry name" value="Acyl-CoA N-acyltransferases (Nat)"/>
    <property type="match status" value="2"/>
</dbReference>
<keyword evidence="1 4" id="KW-0808">Transferase</keyword>
<dbReference type="GO" id="GO:0016747">
    <property type="term" value="F:acyltransferase activity, transferring groups other than amino-acyl groups"/>
    <property type="evidence" value="ECO:0007669"/>
    <property type="project" value="InterPro"/>
</dbReference>
<dbReference type="EMBL" id="JACCBG010000001">
    <property type="protein sequence ID" value="NYD40749.1"/>
    <property type="molecule type" value="Genomic_DNA"/>
</dbReference>
<feature type="domain" description="N-acetyltransferase" evidence="3">
    <location>
        <begin position="4"/>
        <end position="158"/>
    </location>
</feature>
<evidence type="ECO:0000259" key="3">
    <source>
        <dbReference type="PROSITE" id="PS51186"/>
    </source>
</evidence>